<reference evidence="3 4" key="1">
    <citation type="submission" date="2016-10" db="EMBL/GenBank/DDBJ databases">
        <authorList>
            <person name="Varghese N."/>
            <person name="Submissions S."/>
        </authorList>
    </citation>
    <scope>NUCLEOTIDE SEQUENCE [LARGE SCALE GENOMIC DNA]</scope>
    <source>
        <strain evidence="3 4">Nl1</strain>
    </source>
</reference>
<dbReference type="SUPFAM" id="SSF53800">
    <property type="entry name" value="Chelatase"/>
    <property type="match status" value="2"/>
</dbReference>
<dbReference type="Gene3D" id="3.40.50.1400">
    <property type="match status" value="2"/>
</dbReference>
<dbReference type="InterPro" id="IPR050963">
    <property type="entry name" value="Sirohydro_Cobaltochel/CbiX"/>
</dbReference>
<accession>A0ABY0TCA8</accession>
<dbReference type="EMBL" id="FNKY01000001">
    <property type="protein sequence ID" value="SDQ61125.1"/>
    <property type="molecule type" value="Genomic_DNA"/>
</dbReference>
<dbReference type="Pfam" id="PF01903">
    <property type="entry name" value="CbiX"/>
    <property type="match status" value="1"/>
</dbReference>
<evidence type="ECO:0000313" key="3">
    <source>
        <dbReference type="EMBL" id="SDQ61125.1"/>
    </source>
</evidence>
<name>A0ABY0TCA8_9PROT</name>
<dbReference type="PANTHER" id="PTHR33542:SF3">
    <property type="entry name" value="SIROHYDROCHLORIN FERROCHELATASE, CHLOROPLASTIC"/>
    <property type="match status" value="1"/>
</dbReference>
<evidence type="ECO:0000256" key="2">
    <source>
        <dbReference type="ARBA" id="ARBA00023239"/>
    </source>
</evidence>
<keyword evidence="4" id="KW-1185">Reference proteome</keyword>
<dbReference type="Proteomes" id="UP000183471">
    <property type="component" value="Unassembled WGS sequence"/>
</dbReference>
<sequence length="605" mass="67447">MNTQEYMSRFKRFYWITLTALLVAASIRPGFADEALSRRDRQTGFLVVAEDRGFIGNEEIIDEFQLFAKTRNASLIFVTDERTGKYLRNSLDRLLKKGAERIVVIPLFISAAAPRYELVHQLLEREKLDVPVSYTRPYGESYFAVEDLADKFRTIPQPADTNLIVVGYGAVDSDSERKMQADWKRIAEKAAAGFGFASINILIGHDKKKKDDDAVARTEKLTRELADAVNGDGDGGRKTVVIPFHLGPKLDSMMSFDARLQQLLPPGTKFLADGGSEVRADANSATINLATWLQREANQSQPLAREDVGVVILSHGSDFNWNETMREAVQPLMKQYKIEFVFSMADQPTIERALRKLEQRGAKAAVIVRVFAMESSFRKPVERMIGLDIEGVAQDTADVHAGYGHSHGHGAAPSVPAPRIRTSLPIQTVGGLGASPLFAAALLERARTLSKNPARDTVILIAHGSGSDHQNELWTQALEDMAEQMRKSGGKEFHAIRVATWREDWPDKRAPWVDKIRAMVEDAKTEGGKAIVIPARTTGQGPEDKFLSGLEYDLGSGFAPHPMFVQWVDEQVRVGLARFADIRRTGMTTVEAKSHSPYPEKWLWW</sequence>
<evidence type="ECO:0000313" key="4">
    <source>
        <dbReference type="Proteomes" id="UP000183471"/>
    </source>
</evidence>
<evidence type="ECO:0000256" key="1">
    <source>
        <dbReference type="ARBA" id="ARBA00022723"/>
    </source>
</evidence>
<dbReference type="InterPro" id="IPR002762">
    <property type="entry name" value="CbiX-like"/>
</dbReference>
<keyword evidence="2" id="KW-0456">Lyase</keyword>
<gene>
    <name evidence="3" type="ORF">SAMN05216402_1541</name>
</gene>
<comment type="caution">
    <text evidence="3">The sequence shown here is derived from an EMBL/GenBank/DDBJ whole genome shotgun (WGS) entry which is preliminary data.</text>
</comment>
<protein>
    <submittedName>
        <fullName evidence="3">CbiX protein</fullName>
    </submittedName>
</protein>
<dbReference type="PANTHER" id="PTHR33542">
    <property type="entry name" value="SIROHYDROCHLORIN FERROCHELATASE, CHLOROPLASTIC"/>
    <property type="match status" value="1"/>
</dbReference>
<dbReference type="RefSeq" id="WP_074631797.1">
    <property type="nucleotide sequence ID" value="NZ_FNKY01000001.1"/>
</dbReference>
<keyword evidence="1" id="KW-0479">Metal-binding</keyword>
<organism evidence="3 4">
    <name type="scientific">Nitrosospira multiformis</name>
    <dbReference type="NCBI Taxonomy" id="1231"/>
    <lineage>
        <taxon>Bacteria</taxon>
        <taxon>Pseudomonadati</taxon>
        <taxon>Pseudomonadota</taxon>
        <taxon>Betaproteobacteria</taxon>
        <taxon>Nitrosomonadales</taxon>
        <taxon>Nitrosomonadaceae</taxon>
        <taxon>Nitrosospira</taxon>
    </lineage>
</organism>
<proteinExistence type="predicted"/>